<reference evidence="2 3" key="2">
    <citation type="journal article" date="2016" name="Genome Announc.">
        <title>Draft Genome Sequences of Streptomyces scabiei S58, Streptomyces turgidiscabies T45, and Streptomyces acidiscabies a10, the Pathogens of Potato Common Scab, Isolated in Japan.</title>
        <authorList>
            <person name="Tomihama T."/>
            <person name="Nishi Y."/>
            <person name="Sakai M."/>
            <person name="Ikenaga M."/>
            <person name="Okubo T."/>
            <person name="Ikeda S."/>
        </authorList>
    </citation>
    <scope>NUCLEOTIDE SEQUENCE [LARGE SCALE GENOMIC DNA]</scope>
    <source>
        <strain evidence="2 3">S58</strain>
    </source>
</reference>
<sequence length="113" mass="12482">MRIIHELLRQVLSLFAPGTGRRRAGCRPTVHPAPQSEASRPAVLQPPPPRSPYDLDPHTPLDGSTSPLVRPYLVAVEREQARQSRRRLALVLAADFGIDLDRHVVGAEVLAAW</sequence>
<evidence type="ECO:0000313" key="3">
    <source>
        <dbReference type="Proteomes" id="UP000067448"/>
    </source>
</evidence>
<reference evidence="3" key="3">
    <citation type="submission" date="2016-02" db="EMBL/GenBank/DDBJ databases">
        <title>Draft genome of pathogenic Streptomyces sp. in Japan.</title>
        <authorList>
            <person name="Tomihama T."/>
            <person name="Ikenaga M."/>
            <person name="Sakai M."/>
            <person name="Okubo T."/>
            <person name="Ikeda S."/>
        </authorList>
    </citation>
    <scope>NUCLEOTIDE SEQUENCE [LARGE SCALE GENOMIC DNA]</scope>
    <source>
        <strain evidence="3">S58</strain>
    </source>
</reference>
<organism evidence="2 3">
    <name type="scientific">Streptomyces scabiei</name>
    <dbReference type="NCBI Taxonomy" id="1930"/>
    <lineage>
        <taxon>Bacteria</taxon>
        <taxon>Bacillati</taxon>
        <taxon>Actinomycetota</taxon>
        <taxon>Actinomycetes</taxon>
        <taxon>Kitasatosporales</taxon>
        <taxon>Streptomycetaceae</taxon>
        <taxon>Streptomyces</taxon>
    </lineage>
</organism>
<name>A0A100JXP7_STRSC</name>
<evidence type="ECO:0000313" key="2">
    <source>
        <dbReference type="EMBL" id="GAQ67590.1"/>
    </source>
</evidence>
<reference evidence="3" key="1">
    <citation type="submission" date="2015-11" db="EMBL/GenBank/DDBJ databases">
        <authorList>
            <consortium name="Cross-ministerial Strategic Innovation Promotion Program (SIP) consortium"/>
            <person name="Tomihama T."/>
            <person name="Ikenaga M."/>
            <person name="Sakai M."/>
            <person name="Okubo T."/>
            <person name="Ikeda S."/>
        </authorList>
    </citation>
    <scope>NUCLEOTIDE SEQUENCE [LARGE SCALE GENOMIC DNA]</scope>
    <source>
        <strain evidence="3">S58</strain>
    </source>
</reference>
<proteinExistence type="predicted"/>
<dbReference type="AlphaFoldDB" id="A0A100JXP7"/>
<dbReference type="OrthoDB" id="4324398at2"/>
<accession>A0A100JXP7</accession>
<comment type="caution">
    <text evidence="2">The sequence shown here is derived from an EMBL/GenBank/DDBJ whole genome shotgun (WGS) entry which is preliminary data.</text>
</comment>
<dbReference type="EMBL" id="BCMM01000061">
    <property type="protein sequence ID" value="GAQ67590.1"/>
    <property type="molecule type" value="Genomic_DNA"/>
</dbReference>
<protein>
    <submittedName>
        <fullName evidence="2">Uncharacterized protein</fullName>
    </submittedName>
</protein>
<dbReference type="Proteomes" id="UP000067448">
    <property type="component" value="Unassembled WGS sequence"/>
</dbReference>
<feature type="region of interest" description="Disordered" evidence="1">
    <location>
        <begin position="19"/>
        <end position="66"/>
    </location>
</feature>
<evidence type="ECO:0000256" key="1">
    <source>
        <dbReference type="SAM" id="MobiDB-lite"/>
    </source>
</evidence>
<gene>
    <name evidence="2" type="ORF">SsS58_08046</name>
</gene>